<dbReference type="HOGENOM" id="CLU_131535_1_0_7"/>
<evidence type="ECO:0000259" key="1">
    <source>
        <dbReference type="Pfam" id="PF07045"/>
    </source>
</evidence>
<name>E1QER2_DESB2</name>
<dbReference type="STRING" id="644282.Deba_0676"/>
<dbReference type="InterPro" id="IPR010753">
    <property type="entry name" value="DUF1330"/>
</dbReference>
<gene>
    <name evidence="2" type="ordered locus">Deba_0676</name>
</gene>
<dbReference type="InterPro" id="IPR011008">
    <property type="entry name" value="Dimeric_a/b-barrel"/>
</dbReference>
<evidence type="ECO:0000313" key="2">
    <source>
        <dbReference type="EMBL" id="ADK84048.1"/>
    </source>
</evidence>
<dbReference type="EMBL" id="CP002085">
    <property type="protein sequence ID" value="ADK84048.1"/>
    <property type="molecule type" value="Genomic_DNA"/>
</dbReference>
<organism evidence="2 3">
    <name type="scientific">Desulfarculus baarsii (strain ATCC 33931 / DSM 2075 / LMG 7858 / VKM B-1802 / 2st14)</name>
    <dbReference type="NCBI Taxonomy" id="644282"/>
    <lineage>
        <taxon>Bacteria</taxon>
        <taxon>Pseudomonadati</taxon>
        <taxon>Thermodesulfobacteriota</taxon>
        <taxon>Desulfarculia</taxon>
        <taxon>Desulfarculales</taxon>
        <taxon>Desulfarculaceae</taxon>
        <taxon>Desulfarculus</taxon>
    </lineage>
</organism>
<dbReference type="KEGG" id="dbr:Deba_0676"/>
<keyword evidence="3" id="KW-1185">Reference proteome</keyword>
<dbReference type="Pfam" id="PF07045">
    <property type="entry name" value="DUF1330"/>
    <property type="match status" value="1"/>
</dbReference>
<dbReference type="SUPFAM" id="SSF54909">
    <property type="entry name" value="Dimeric alpha+beta barrel"/>
    <property type="match status" value="1"/>
</dbReference>
<evidence type="ECO:0000313" key="3">
    <source>
        <dbReference type="Proteomes" id="UP000009047"/>
    </source>
</evidence>
<proteinExistence type="predicted"/>
<dbReference type="eggNOG" id="COG5470">
    <property type="taxonomic scope" value="Bacteria"/>
</dbReference>
<dbReference type="AlphaFoldDB" id="E1QER2"/>
<protein>
    <recommendedName>
        <fullName evidence="1">DUF1330 domain-containing protein</fullName>
    </recommendedName>
</protein>
<feature type="domain" description="DUF1330" evidence="1">
    <location>
        <begin position="38"/>
        <end position="115"/>
    </location>
</feature>
<dbReference type="Proteomes" id="UP000009047">
    <property type="component" value="Chromosome"/>
</dbReference>
<accession>E1QER2</accession>
<sequence>MVGRVGFGANAKQKEATMNSEDKFYMLNALWFKPDGGREKYQEYLRAAGPIVLRFGGRPLPSFKPFKAVIGKFDADLIFFVEWPSWTVFKQFMADPDYQAIVHLREEAITDSLLIRCQRLD</sequence>
<dbReference type="Gene3D" id="3.30.70.100">
    <property type="match status" value="1"/>
</dbReference>
<reference evidence="2 3" key="1">
    <citation type="journal article" date="2010" name="Stand. Genomic Sci.">
        <title>Complete genome sequence of Desulfarculus baarsii type strain (2st14).</title>
        <authorList>
            <person name="Sun H."/>
            <person name="Spring S."/>
            <person name="Lapidus A."/>
            <person name="Davenport K."/>
            <person name="Del Rio T.G."/>
            <person name="Tice H."/>
            <person name="Nolan M."/>
            <person name="Copeland A."/>
            <person name="Cheng J.F."/>
            <person name="Lucas S."/>
            <person name="Tapia R."/>
            <person name="Goodwin L."/>
            <person name="Pitluck S."/>
            <person name="Ivanova N."/>
            <person name="Pagani I."/>
            <person name="Mavromatis K."/>
            <person name="Ovchinnikova G."/>
            <person name="Pati A."/>
            <person name="Chen A."/>
            <person name="Palaniappan K."/>
            <person name="Hauser L."/>
            <person name="Chang Y.J."/>
            <person name="Jeffries C.D."/>
            <person name="Detter J.C."/>
            <person name="Han C."/>
            <person name="Rohde M."/>
            <person name="Brambilla E."/>
            <person name="Goker M."/>
            <person name="Woyke T."/>
            <person name="Bristow J."/>
            <person name="Eisen J.A."/>
            <person name="Markowitz V."/>
            <person name="Hugenholtz P."/>
            <person name="Kyrpides N.C."/>
            <person name="Klenk H.P."/>
            <person name="Land M."/>
        </authorList>
    </citation>
    <scope>NUCLEOTIDE SEQUENCE [LARGE SCALE GENOMIC DNA]</scope>
    <source>
        <strain evidence="3">ATCC 33931 / DSM 2075 / LMG 7858 / VKM B-1802 / 2st14</strain>
    </source>
</reference>